<proteinExistence type="predicted"/>
<dbReference type="RefSeq" id="WP_165138541.1">
    <property type="nucleotide sequence ID" value="NZ_JAALLT010000001.1"/>
</dbReference>
<dbReference type="GO" id="GO:0005576">
    <property type="term" value="C:extracellular region"/>
    <property type="evidence" value="ECO:0007669"/>
    <property type="project" value="UniProtKB-SubCell"/>
</dbReference>
<evidence type="ECO:0000256" key="4">
    <source>
        <dbReference type="SAM" id="MobiDB-lite"/>
    </source>
</evidence>
<sequence length="429" mass="45619">MTVDSEISLETATGESTDIQLQNNNTDPVPLNNYLVTFNGKHYDQEKNQSTFTYTVSGTGVEPALNYFFIESPSCAGSPVAYSPIQSAKVNPEGITWEASISSTESRVYSITYSGDLPIGAVTAKSESGNEPGSAEIPGPCKGIYTISGTVFVDGNGNGSKNTSESGIQNVTVHLLTGDGMEFTRTTTSTGTYSFMVFTGSNSVDFGIEVRSETTENTSDFNERLFDGYSATTSISKTVTVNNADETGTDFGFSPQTEKLILQFEEGTILLDTEEPKFWIQQLRFAQKNNLNADISATDLLGYLEVIEQLYLTDPFQFGDNKIDAALNILTGPNKTELESLLVQLLAAELNVVSGRGSGNLDFDLALIAYGESAADELKNGTASLNIQSSTSSSATDITTAVRTSISDAESLLTSFNSSGGGGGVGNNN</sequence>
<dbReference type="InterPro" id="IPR013783">
    <property type="entry name" value="Ig-like_fold"/>
</dbReference>
<name>A0A6M1SJY5_9BACT</name>
<feature type="domain" description="SD-repeat containing protein B" evidence="5">
    <location>
        <begin position="147"/>
        <end position="252"/>
    </location>
</feature>
<accession>A0A6M1SJY5</accession>
<evidence type="ECO:0000256" key="1">
    <source>
        <dbReference type="ARBA" id="ARBA00004613"/>
    </source>
</evidence>
<evidence type="ECO:0000313" key="6">
    <source>
        <dbReference type="EMBL" id="NGP75329.1"/>
    </source>
</evidence>
<evidence type="ECO:0000256" key="2">
    <source>
        <dbReference type="ARBA" id="ARBA00022525"/>
    </source>
</evidence>
<dbReference type="Pfam" id="PF17210">
    <property type="entry name" value="SdrD_B"/>
    <property type="match status" value="1"/>
</dbReference>
<evidence type="ECO:0000259" key="5">
    <source>
        <dbReference type="Pfam" id="PF17210"/>
    </source>
</evidence>
<dbReference type="InterPro" id="IPR033764">
    <property type="entry name" value="Sdr_B"/>
</dbReference>
<protein>
    <recommendedName>
        <fullName evidence="5">SD-repeat containing protein B domain-containing protein</fullName>
    </recommendedName>
</protein>
<evidence type="ECO:0000256" key="3">
    <source>
        <dbReference type="ARBA" id="ARBA00022729"/>
    </source>
</evidence>
<dbReference type="AlphaFoldDB" id="A0A6M1SJY5"/>
<dbReference type="SUPFAM" id="SSF117074">
    <property type="entry name" value="Hypothetical protein PA1324"/>
    <property type="match status" value="1"/>
</dbReference>
<dbReference type="Proteomes" id="UP000473278">
    <property type="component" value="Unassembled WGS sequence"/>
</dbReference>
<organism evidence="6 7">
    <name type="scientific">Halalkalibaculum roseum</name>
    <dbReference type="NCBI Taxonomy" id="2709311"/>
    <lineage>
        <taxon>Bacteria</taxon>
        <taxon>Pseudomonadati</taxon>
        <taxon>Balneolota</taxon>
        <taxon>Balneolia</taxon>
        <taxon>Balneolales</taxon>
        <taxon>Balneolaceae</taxon>
        <taxon>Halalkalibaculum</taxon>
    </lineage>
</organism>
<comment type="caution">
    <text evidence="6">The sequence shown here is derived from an EMBL/GenBank/DDBJ whole genome shotgun (WGS) entry which is preliminary data.</text>
</comment>
<feature type="compositionally biased region" description="Polar residues" evidence="4">
    <location>
        <begin position="8"/>
        <end position="26"/>
    </location>
</feature>
<comment type="subcellular location">
    <subcellularLocation>
        <location evidence="1">Secreted</location>
    </subcellularLocation>
</comment>
<reference evidence="6 7" key="1">
    <citation type="submission" date="2020-02" db="EMBL/GenBank/DDBJ databases">
        <title>Balneolaceae bacterium YR4-1, complete genome.</title>
        <authorList>
            <person name="Li Y."/>
            <person name="Wu S."/>
        </authorList>
    </citation>
    <scope>NUCLEOTIDE SEQUENCE [LARGE SCALE GENOMIC DNA]</scope>
    <source>
        <strain evidence="6 7">YR4-1</strain>
    </source>
</reference>
<keyword evidence="3" id="KW-0732">Signal</keyword>
<evidence type="ECO:0000313" key="7">
    <source>
        <dbReference type="Proteomes" id="UP000473278"/>
    </source>
</evidence>
<gene>
    <name evidence="6" type="ORF">G3570_01700</name>
</gene>
<keyword evidence="2" id="KW-0964">Secreted</keyword>
<keyword evidence="7" id="KW-1185">Reference proteome</keyword>
<dbReference type="EMBL" id="JAALLT010000001">
    <property type="protein sequence ID" value="NGP75329.1"/>
    <property type="molecule type" value="Genomic_DNA"/>
</dbReference>
<feature type="region of interest" description="Disordered" evidence="4">
    <location>
        <begin position="1"/>
        <end position="26"/>
    </location>
</feature>
<dbReference type="Gene3D" id="2.60.40.10">
    <property type="entry name" value="Immunoglobulins"/>
    <property type="match status" value="1"/>
</dbReference>